<reference evidence="3" key="1">
    <citation type="submission" date="2023-10" db="EMBL/GenBank/DDBJ databases">
        <title>Genome assemblies of two species of porcelain crab, Petrolisthes cinctipes and Petrolisthes manimaculis (Anomura: Porcellanidae).</title>
        <authorList>
            <person name="Angst P."/>
        </authorList>
    </citation>
    <scope>NUCLEOTIDE SEQUENCE</scope>
    <source>
        <strain evidence="3">PB745_01</strain>
        <tissue evidence="3">Gill</tissue>
    </source>
</reference>
<dbReference type="EMBL" id="JAWQEG010005918">
    <property type="protein sequence ID" value="KAK3856334.1"/>
    <property type="molecule type" value="Genomic_DNA"/>
</dbReference>
<feature type="region of interest" description="Disordered" evidence="1">
    <location>
        <begin position="167"/>
        <end position="196"/>
    </location>
</feature>
<evidence type="ECO:0000256" key="2">
    <source>
        <dbReference type="SAM" id="Phobius"/>
    </source>
</evidence>
<gene>
    <name evidence="3" type="ORF">Pcinc_037344</name>
</gene>
<feature type="compositionally biased region" description="Gly residues" evidence="1">
    <location>
        <begin position="174"/>
        <end position="184"/>
    </location>
</feature>
<dbReference type="Proteomes" id="UP001286313">
    <property type="component" value="Unassembled WGS sequence"/>
</dbReference>
<protein>
    <recommendedName>
        <fullName evidence="5">Monocarboxylate transporter</fullName>
    </recommendedName>
</protein>
<dbReference type="GO" id="GO:0008028">
    <property type="term" value="F:monocarboxylic acid transmembrane transporter activity"/>
    <property type="evidence" value="ECO:0007669"/>
    <property type="project" value="TreeGrafter"/>
</dbReference>
<evidence type="ECO:0000256" key="1">
    <source>
        <dbReference type="SAM" id="MobiDB-lite"/>
    </source>
</evidence>
<feature type="transmembrane region" description="Helical" evidence="2">
    <location>
        <begin position="384"/>
        <end position="405"/>
    </location>
</feature>
<feature type="transmembrane region" description="Helical" evidence="2">
    <location>
        <begin position="260"/>
        <end position="279"/>
    </location>
</feature>
<dbReference type="Gene3D" id="1.20.1250.20">
    <property type="entry name" value="MFS general substrate transporter like domains"/>
    <property type="match status" value="2"/>
</dbReference>
<dbReference type="InterPro" id="IPR011701">
    <property type="entry name" value="MFS"/>
</dbReference>
<evidence type="ECO:0008006" key="5">
    <source>
        <dbReference type="Google" id="ProtNLM"/>
    </source>
</evidence>
<name>A0AAE1ELH3_PETCI</name>
<dbReference type="InterPro" id="IPR050327">
    <property type="entry name" value="Proton-linked_MCT"/>
</dbReference>
<comment type="caution">
    <text evidence="3">The sequence shown here is derived from an EMBL/GenBank/DDBJ whole genome shotgun (WGS) entry which is preliminary data.</text>
</comment>
<proteinExistence type="predicted"/>
<keyword evidence="2" id="KW-0812">Transmembrane</keyword>
<feature type="transmembrane region" description="Helical" evidence="2">
    <location>
        <begin position="411"/>
        <end position="430"/>
    </location>
</feature>
<accession>A0AAE1ELH3</accession>
<dbReference type="PANTHER" id="PTHR11360">
    <property type="entry name" value="MONOCARBOXYLATE TRANSPORTER"/>
    <property type="match status" value="1"/>
</dbReference>
<sequence>IAGCLSNFCSFIIVPQYFTSRKGLATGFISTSSALGKIVMAPLLRLLLEEYGYKWACLIAGALSLNSCISGMLYHPPDWHKIPDQDEAKEVRVETGDGGGQVAQQQQQQQPQQQQQQQNTTTNTTPHPIGRTRRDNDDDEDIIFVMPTTQSPLPHGRHDDELVLFSRGSEEEGGGGGGGGGGQHGSAERSSSKEERIKMIKAGSLASISGSLPILAPLDFKVYDDDEDDPKQQSCLQSCFLVKPFLLLDYGLLREPNFHLIAWPGGLLIAGYLNLMYALPGYITSLGYTHYQGAFAISIFCFSEVVCRLPIAAVSDNAWFPVELGYVTGFVLTAVASGCISVTSSYTWILTWMVVLGVGLSLVSVLSIHVILKYLGVDRYAQASGFFSLNQGLNVAVIGFLAGLVRQYTNSYNTTFIFVTVILSLAAGVFRGETKLAGWGMECYHCHGTITAPPSVTCSQTSDRRKGTQMLLWHVKESSTQYIN</sequence>
<dbReference type="SUPFAM" id="SSF103473">
    <property type="entry name" value="MFS general substrate transporter"/>
    <property type="match status" value="1"/>
</dbReference>
<dbReference type="Pfam" id="PF07690">
    <property type="entry name" value="MFS_1"/>
    <property type="match status" value="1"/>
</dbReference>
<feature type="region of interest" description="Disordered" evidence="1">
    <location>
        <begin position="89"/>
        <end position="139"/>
    </location>
</feature>
<feature type="non-terminal residue" evidence="3">
    <location>
        <position position="484"/>
    </location>
</feature>
<evidence type="ECO:0000313" key="3">
    <source>
        <dbReference type="EMBL" id="KAK3856334.1"/>
    </source>
</evidence>
<feature type="compositionally biased region" description="Basic and acidic residues" evidence="1">
    <location>
        <begin position="186"/>
        <end position="196"/>
    </location>
</feature>
<keyword evidence="2" id="KW-0472">Membrane</keyword>
<feature type="compositionally biased region" description="Low complexity" evidence="1">
    <location>
        <begin position="104"/>
        <end position="126"/>
    </location>
</feature>
<dbReference type="AlphaFoldDB" id="A0AAE1ELH3"/>
<feature type="transmembrane region" description="Helical" evidence="2">
    <location>
        <begin position="349"/>
        <end position="372"/>
    </location>
</feature>
<evidence type="ECO:0000313" key="4">
    <source>
        <dbReference type="Proteomes" id="UP001286313"/>
    </source>
</evidence>
<keyword evidence="2" id="KW-1133">Transmembrane helix</keyword>
<organism evidence="3 4">
    <name type="scientific">Petrolisthes cinctipes</name>
    <name type="common">Flat porcelain crab</name>
    <dbReference type="NCBI Taxonomy" id="88211"/>
    <lineage>
        <taxon>Eukaryota</taxon>
        <taxon>Metazoa</taxon>
        <taxon>Ecdysozoa</taxon>
        <taxon>Arthropoda</taxon>
        <taxon>Crustacea</taxon>
        <taxon>Multicrustacea</taxon>
        <taxon>Malacostraca</taxon>
        <taxon>Eumalacostraca</taxon>
        <taxon>Eucarida</taxon>
        <taxon>Decapoda</taxon>
        <taxon>Pleocyemata</taxon>
        <taxon>Anomura</taxon>
        <taxon>Galatheoidea</taxon>
        <taxon>Porcellanidae</taxon>
        <taxon>Petrolisthes</taxon>
    </lineage>
</organism>
<feature type="transmembrane region" description="Helical" evidence="2">
    <location>
        <begin position="291"/>
        <end position="312"/>
    </location>
</feature>
<keyword evidence="4" id="KW-1185">Reference proteome</keyword>
<dbReference type="InterPro" id="IPR036259">
    <property type="entry name" value="MFS_trans_sf"/>
</dbReference>
<dbReference type="PANTHER" id="PTHR11360:SF306">
    <property type="entry name" value="RE01051P"/>
    <property type="match status" value="1"/>
</dbReference>
<feature type="transmembrane region" description="Helical" evidence="2">
    <location>
        <begin position="324"/>
        <end position="343"/>
    </location>
</feature>